<dbReference type="PANTHER" id="PTHR43124">
    <property type="entry name" value="PURINE EFFLUX PUMP PBUE"/>
    <property type="match status" value="1"/>
</dbReference>
<keyword evidence="2" id="KW-1003">Cell membrane</keyword>
<name>A0ABW4TBJ2_9ACTN</name>
<feature type="transmembrane region" description="Helical" evidence="6">
    <location>
        <begin position="364"/>
        <end position="383"/>
    </location>
</feature>
<evidence type="ECO:0000256" key="5">
    <source>
        <dbReference type="ARBA" id="ARBA00023136"/>
    </source>
</evidence>
<dbReference type="InterPro" id="IPR036259">
    <property type="entry name" value="MFS_trans_sf"/>
</dbReference>
<dbReference type="CDD" id="cd06174">
    <property type="entry name" value="MFS"/>
    <property type="match status" value="1"/>
</dbReference>
<dbReference type="EMBL" id="JBHUFV010000063">
    <property type="protein sequence ID" value="MFD1938365.1"/>
    <property type="molecule type" value="Genomic_DNA"/>
</dbReference>
<organism evidence="8 9">
    <name type="scientific">Nonomuraea mangrovi</name>
    <dbReference type="NCBI Taxonomy" id="2316207"/>
    <lineage>
        <taxon>Bacteria</taxon>
        <taxon>Bacillati</taxon>
        <taxon>Actinomycetota</taxon>
        <taxon>Actinomycetes</taxon>
        <taxon>Streptosporangiales</taxon>
        <taxon>Streptosporangiaceae</taxon>
        <taxon>Nonomuraea</taxon>
    </lineage>
</organism>
<dbReference type="PANTHER" id="PTHR43124:SF3">
    <property type="entry name" value="CHLORAMPHENICOL EFFLUX PUMP RV0191"/>
    <property type="match status" value="1"/>
</dbReference>
<dbReference type="Pfam" id="PF07690">
    <property type="entry name" value="MFS_1"/>
    <property type="match status" value="1"/>
</dbReference>
<feature type="domain" description="Major facilitator superfamily (MFS) profile" evidence="7">
    <location>
        <begin position="8"/>
        <end position="390"/>
    </location>
</feature>
<feature type="transmembrane region" description="Helical" evidence="6">
    <location>
        <begin position="43"/>
        <end position="66"/>
    </location>
</feature>
<evidence type="ECO:0000256" key="2">
    <source>
        <dbReference type="ARBA" id="ARBA00022475"/>
    </source>
</evidence>
<evidence type="ECO:0000313" key="8">
    <source>
        <dbReference type="EMBL" id="MFD1938365.1"/>
    </source>
</evidence>
<evidence type="ECO:0000256" key="1">
    <source>
        <dbReference type="ARBA" id="ARBA00004651"/>
    </source>
</evidence>
<dbReference type="Proteomes" id="UP001597368">
    <property type="component" value="Unassembled WGS sequence"/>
</dbReference>
<gene>
    <name evidence="8" type="ORF">ACFSKW_43510</name>
</gene>
<dbReference type="SUPFAM" id="SSF103473">
    <property type="entry name" value="MFS general substrate transporter"/>
    <property type="match status" value="1"/>
</dbReference>
<evidence type="ECO:0000256" key="3">
    <source>
        <dbReference type="ARBA" id="ARBA00022692"/>
    </source>
</evidence>
<accession>A0ABW4TBJ2</accession>
<dbReference type="PROSITE" id="PS50850">
    <property type="entry name" value="MFS"/>
    <property type="match status" value="1"/>
</dbReference>
<proteinExistence type="predicted"/>
<evidence type="ECO:0000256" key="6">
    <source>
        <dbReference type="SAM" id="Phobius"/>
    </source>
</evidence>
<feature type="transmembrane region" description="Helical" evidence="6">
    <location>
        <begin position="273"/>
        <end position="293"/>
    </location>
</feature>
<dbReference type="RefSeq" id="WP_379580350.1">
    <property type="nucleotide sequence ID" value="NZ_JBHUFV010000063.1"/>
</dbReference>
<keyword evidence="4 6" id="KW-1133">Transmembrane helix</keyword>
<feature type="transmembrane region" description="Helical" evidence="6">
    <location>
        <begin position="98"/>
        <end position="120"/>
    </location>
</feature>
<dbReference type="Gene3D" id="1.20.1250.20">
    <property type="entry name" value="MFS general substrate transporter like domains"/>
    <property type="match status" value="2"/>
</dbReference>
<comment type="caution">
    <text evidence="8">The sequence shown here is derived from an EMBL/GenBank/DDBJ whole genome shotgun (WGS) entry which is preliminary data.</text>
</comment>
<comment type="subcellular location">
    <subcellularLocation>
        <location evidence="1">Cell membrane</location>
        <topology evidence="1">Multi-pass membrane protein</topology>
    </subcellularLocation>
</comment>
<keyword evidence="5 6" id="KW-0472">Membrane</keyword>
<evidence type="ECO:0000256" key="4">
    <source>
        <dbReference type="ARBA" id="ARBA00022989"/>
    </source>
</evidence>
<protein>
    <submittedName>
        <fullName evidence="8">Nitrate/nitrite transporter</fullName>
    </submittedName>
</protein>
<feature type="transmembrane region" description="Helical" evidence="6">
    <location>
        <begin position="73"/>
        <end position="92"/>
    </location>
</feature>
<dbReference type="InterPro" id="IPR050189">
    <property type="entry name" value="MFS_Efflux_Transporters"/>
</dbReference>
<feature type="transmembrane region" description="Helical" evidence="6">
    <location>
        <begin position="132"/>
        <end position="152"/>
    </location>
</feature>
<keyword evidence="9" id="KW-1185">Reference proteome</keyword>
<feature type="transmembrane region" description="Helical" evidence="6">
    <location>
        <begin position="240"/>
        <end position="261"/>
    </location>
</feature>
<evidence type="ECO:0000259" key="7">
    <source>
        <dbReference type="PROSITE" id="PS50850"/>
    </source>
</evidence>
<sequence>MTRRAFIFWLTGVLAYFVAVFHRQSLGVASLEAAARLDLGASGLATLAMLQLLVYAAMQIPVGVLVDRLGSKRMLLIGALVMSCGQVVFAFADDLLLGLVARTLVGAGDAMTFISVIRLVNLSFPARRNPVVVQLTGLIGQFGAIASTVPIIGSLHTYGWTPTFLGAAGLGVLATVLVAAVLRDGRPSEGRPEPGLKAAWMQPGTRLGMWTHAATQCSAAAFLLLWGYPYLVQGQGLAPATAGVLLSTLTGVGMLCGPVLGYLAGRFPLRRSWMVLTVTGSTATAWTAVLLWPGGRAPLWLLVVLVVVLATNGPGSMIGFDYARTFNPAGRIGAATGIVNGGGFLASMSVIALVGVTMDLTGDYHWAMAVQYPVWLLGVVQVLRYRAKARRLLAQLDEGLGEVRGAEQAALRPQPAD</sequence>
<keyword evidence="3 6" id="KW-0812">Transmembrane</keyword>
<feature type="transmembrane region" description="Helical" evidence="6">
    <location>
        <begin position="332"/>
        <end position="358"/>
    </location>
</feature>
<feature type="transmembrane region" description="Helical" evidence="6">
    <location>
        <begin position="207"/>
        <end position="228"/>
    </location>
</feature>
<dbReference type="InterPro" id="IPR011701">
    <property type="entry name" value="MFS"/>
</dbReference>
<feature type="transmembrane region" description="Helical" evidence="6">
    <location>
        <begin position="299"/>
        <end position="320"/>
    </location>
</feature>
<feature type="transmembrane region" description="Helical" evidence="6">
    <location>
        <begin position="164"/>
        <end position="182"/>
    </location>
</feature>
<reference evidence="9" key="1">
    <citation type="journal article" date="2019" name="Int. J. Syst. Evol. Microbiol.">
        <title>The Global Catalogue of Microorganisms (GCM) 10K type strain sequencing project: providing services to taxonomists for standard genome sequencing and annotation.</title>
        <authorList>
            <consortium name="The Broad Institute Genomics Platform"/>
            <consortium name="The Broad Institute Genome Sequencing Center for Infectious Disease"/>
            <person name="Wu L."/>
            <person name="Ma J."/>
        </authorList>
    </citation>
    <scope>NUCLEOTIDE SEQUENCE [LARGE SCALE GENOMIC DNA]</scope>
    <source>
        <strain evidence="9">ICMP 6774ER</strain>
    </source>
</reference>
<evidence type="ECO:0000313" key="9">
    <source>
        <dbReference type="Proteomes" id="UP001597368"/>
    </source>
</evidence>
<dbReference type="InterPro" id="IPR020846">
    <property type="entry name" value="MFS_dom"/>
</dbReference>